<feature type="transmembrane region" description="Helical" evidence="1">
    <location>
        <begin position="69"/>
        <end position="89"/>
    </location>
</feature>
<keyword evidence="3" id="KW-1185">Reference proteome</keyword>
<sequence>MGTSGTGKERRVSYFQSLPCRSHTRFVVFGDLFAALFFIRLFVRTPFLHLVADLFFFSHRRHWLGSRKLWRLSIIYHVIIFRVCVFGCMRFDCYFYTATYAQIIV</sequence>
<keyword evidence="1" id="KW-0472">Membrane</keyword>
<keyword evidence="1" id="KW-1133">Transmembrane helix</keyword>
<organism evidence="2 3">
    <name type="scientific">Dothidotthia symphoricarpi CBS 119687</name>
    <dbReference type="NCBI Taxonomy" id="1392245"/>
    <lineage>
        <taxon>Eukaryota</taxon>
        <taxon>Fungi</taxon>
        <taxon>Dikarya</taxon>
        <taxon>Ascomycota</taxon>
        <taxon>Pezizomycotina</taxon>
        <taxon>Dothideomycetes</taxon>
        <taxon>Pleosporomycetidae</taxon>
        <taxon>Pleosporales</taxon>
        <taxon>Dothidotthiaceae</taxon>
        <taxon>Dothidotthia</taxon>
    </lineage>
</organism>
<dbReference type="AlphaFoldDB" id="A0A6A5ZYD1"/>
<accession>A0A6A5ZYD1</accession>
<evidence type="ECO:0000313" key="3">
    <source>
        <dbReference type="Proteomes" id="UP000799771"/>
    </source>
</evidence>
<evidence type="ECO:0000313" key="2">
    <source>
        <dbReference type="EMBL" id="KAF2124752.1"/>
    </source>
</evidence>
<name>A0A6A5ZYD1_9PLEO</name>
<feature type="transmembrane region" description="Helical" evidence="1">
    <location>
        <begin position="32"/>
        <end position="57"/>
    </location>
</feature>
<protein>
    <submittedName>
        <fullName evidence="2">Uncharacterized protein</fullName>
    </submittedName>
</protein>
<keyword evidence="1" id="KW-0812">Transmembrane</keyword>
<proteinExistence type="predicted"/>
<dbReference type="RefSeq" id="XP_033519145.1">
    <property type="nucleotide sequence ID" value="XM_033662016.1"/>
</dbReference>
<evidence type="ECO:0000256" key="1">
    <source>
        <dbReference type="SAM" id="Phobius"/>
    </source>
</evidence>
<gene>
    <name evidence="2" type="ORF">P153DRAFT_126664</name>
</gene>
<dbReference type="Proteomes" id="UP000799771">
    <property type="component" value="Unassembled WGS sequence"/>
</dbReference>
<dbReference type="GeneID" id="54402448"/>
<reference evidence="2" key="1">
    <citation type="journal article" date="2020" name="Stud. Mycol.">
        <title>101 Dothideomycetes genomes: a test case for predicting lifestyles and emergence of pathogens.</title>
        <authorList>
            <person name="Haridas S."/>
            <person name="Albert R."/>
            <person name="Binder M."/>
            <person name="Bloem J."/>
            <person name="Labutti K."/>
            <person name="Salamov A."/>
            <person name="Andreopoulos B."/>
            <person name="Baker S."/>
            <person name="Barry K."/>
            <person name="Bills G."/>
            <person name="Bluhm B."/>
            <person name="Cannon C."/>
            <person name="Castanera R."/>
            <person name="Culley D."/>
            <person name="Daum C."/>
            <person name="Ezra D."/>
            <person name="Gonzalez J."/>
            <person name="Henrissat B."/>
            <person name="Kuo A."/>
            <person name="Liang C."/>
            <person name="Lipzen A."/>
            <person name="Lutzoni F."/>
            <person name="Magnuson J."/>
            <person name="Mondo S."/>
            <person name="Nolan M."/>
            <person name="Ohm R."/>
            <person name="Pangilinan J."/>
            <person name="Park H.-J."/>
            <person name="Ramirez L."/>
            <person name="Alfaro M."/>
            <person name="Sun H."/>
            <person name="Tritt A."/>
            <person name="Yoshinaga Y."/>
            <person name="Zwiers L.-H."/>
            <person name="Turgeon B."/>
            <person name="Goodwin S."/>
            <person name="Spatafora J."/>
            <person name="Crous P."/>
            <person name="Grigoriev I."/>
        </authorList>
    </citation>
    <scope>NUCLEOTIDE SEQUENCE</scope>
    <source>
        <strain evidence="2">CBS 119687</strain>
    </source>
</reference>
<dbReference type="EMBL" id="ML977518">
    <property type="protein sequence ID" value="KAF2124752.1"/>
    <property type="molecule type" value="Genomic_DNA"/>
</dbReference>